<dbReference type="OMA" id="MKCEKSG"/>
<evidence type="ECO:0000313" key="3">
    <source>
        <dbReference type="Proteomes" id="UP000186698"/>
    </source>
</evidence>
<dbReference type="KEGG" id="xla:108701713"/>
<dbReference type="OrthoDB" id="6163216at2759"/>
<dbReference type="PANTHER" id="PTHR14522">
    <property type="entry name" value="EMO2-RELATED"/>
    <property type="match status" value="1"/>
</dbReference>
<feature type="compositionally biased region" description="Polar residues" evidence="1">
    <location>
        <begin position="22"/>
        <end position="35"/>
    </location>
</feature>
<dbReference type="RefSeq" id="XP_018092187.1">
    <property type="nucleotide sequence ID" value="XM_018236698.2"/>
</dbReference>
<feature type="compositionally biased region" description="Basic and acidic residues" evidence="1">
    <location>
        <begin position="549"/>
        <end position="558"/>
    </location>
</feature>
<feature type="region of interest" description="Disordered" evidence="1">
    <location>
        <begin position="287"/>
        <end position="341"/>
    </location>
</feature>
<organism evidence="3 4">
    <name type="scientific">Xenopus laevis</name>
    <name type="common">African clawed frog</name>
    <dbReference type="NCBI Taxonomy" id="8355"/>
    <lineage>
        <taxon>Eukaryota</taxon>
        <taxon>Metazoa</taxon>
        <taxon>Chordata</taxon>
        <taxon>Craniata</taxon>
        <taxon>Vertebrata</taxon>
        <taxon>Euteleostomi</taxon>
        <taxon>Amphibia</taxon>
        <taxon>Batrachia</taxon>
        <taxon>Anura</taxon>
        <taxon>Pipoidea</taxon>
        <taxon>Pipidae</taxon>
        <taxon>Xenopodinae</taxon>
        <taxon>Xenopus</taxon>
        <taxon>Xenopus</taxon>
    </lineage>
</organism>
<dbReference type="PaxDb" id="8355-A0A1L8EYY5"/>
<dbReference type="CTD" id="108701713"/>
<gene>
    <name evidence="4 5" type="primary">prr14.L</name>
</gene>
<evidence type="ECO:0000313" key="4">
    <source>
        <dbReference type="RefSeq" id="XP_018092187.1"/>
    </source>
</evidence>
<dbReference type="Proteomes" id="UP000186698">
    <property type="component" value="Chromosome 9_10L"/>
</dbReference>
<feature type="region of interest" description="Disordered" evidence="1">
    <location>
        <begin position="653"/>
        <end position="678"/>
    </location>
</feature>
<name>A0A1L8EYY5_XENLA</name>
<evidence type="ECO:0000259" key="2">
    <source>
        <dbReference type="Pfam" id="PF15386"/>
    </source>
</evidence>
<feature type="compositionally biased region" description="Basic and acidic residues" evidence="1">
    <location>
        <begin position="206"/>
        <end position="227"/>
    </location>
</feature>
<feature type="compositionally biased region" description="Basic residues" evidence="1">
    <location>
        <begin position="653"/>
        <end position="667"/>
    </location>
</feature>
<dbReference type="Bgee" id="108701713">
    <property type="expression patterns" value="Expressed in egg cell and 19 other cell types or tissues"/>
</dbReference>
<evidence type="ECO:0000313" key="5">
    <source>
        <dbReference type="Xenbase" id="XB-GENE-6487361"/>
    </source>
</evidence>
<sequence>MKCEKSGRHHRRRVLVYRPSPEDSSSTLPSLQRTGLQPEVSLTHGNPTEHRTRSKRVQRTGPSTSPCERENKNILRPGLRDASQEMESLHMQSDRATCSEEWTLCSRLRPEGVGGHTDGSEEGAFHTPPSCFPAVPGPSTHSSQIPSLPLLLPPPSEPSSKLQSWRLVPLLHNVRSKLESFAEIFLSPVKGRRDTTAEQMEEKMVEDKALAAPQDRGEHRETRKESPKPVVDLSPRRMGLRSLCLTDNGEKQSGPSGGLECCKAHPAEPLVGHESYEAEQGLHGGHESYEVEQGPHGGHESAEAEQGPLGGHESKAEQGAHGGHECCKVGRGSEHSETTEREKILGNLLEKSAERDSGIYIEDCSKETDPPVSESSMNIQLKIAVSSAVPTLCRPPLQRCLSCPTLSPSLALLPHCSSVPRGRSHSLGTGEDSRKSCPHTLAQHNASSRPRIRRHSLGTVEEYRHWPLFPLSFSCLKKELHPFLLCHSNIGKQYHLGHLMAQHSPENSLHSEHSLHSPTRSDNGLEKIFFTSPAHSRTESQTEASLSDSELKDPESWKGTKAGKVSNFQIRKRPMRQEGNLTPMGLPKRIRLQKEEFSLEEIYTNKNYHTPTEKRTFETIFEEPVMKGGNLVLTSHRPLKRVIVFRDCTVAPRRRKRKGKGGGRGRRGAPNTQGDKVNVDLLLQHKLSQLEAELEEEMS</sequence>
<dbReference type="Pfam" id="PF15386">
    <property type="entry name" value="Tantalus"/>
    <property type="match status" value="1"/>
</dbReference>
<protein>
    <submittedName>
        <fullName evidence="4">Proline-rich protein 14 isoform X1</fullName>
    </submittedName>
</protein>
<feature type="compositionally biased region" description="Basic and acidic residues" evidence="1">
    <location>
        <begin position="312"/>
        <end position="341"/>
    </location>
</feature>
<reference evidence="4" key="1">
    <citation type="submission" date="2025-08" db="UniProtKB">
        <authorList>
            <consortium name="RefSeq"/>
        </authorList>
    </citation>
    <scope>IDENTIFICATION</scope>
    <source>
        <strain evidence="4">J_2021</strain>
        <tissue evidence="4">Erythrocytes</tissue>
    </source>
</reference>
<feature type="region of interest" description="Disordered" evidence="1">
    <location>
        <begin position="206"/>
        <end position="233"/>
    </location>
</feature>
<feature type="region of interest" description="Disordered" evidence="1">
    <location>
        <begin position="1"/>
        <end position="77"/>
    </location>
</feature>
<keyword evidence="3" id="KW-1185">Reference proteome</keyword>
<proteinExistence type="predicted"/>
<feature type="domain" description="Tantalus-like" evidence="2">
    <location>
        <begin position="581"/>
        <end position="637"/>
    </location>
</feature>
<dbReference type="Xenbase" id="XB-GENE-6487361">
    <property type="gene designation" value="prr14.L"/>
</dbReference>
<dbReference type="InterPro" id="IPR026320">
    <property type="entry name" value="PRR14"/>
</dbReference>
<dbReference type="STRING" id="8355.A0A1L8EYY5"/>
<dbReference type="GeneID" id="108701713"/>
<feature type="region of interest" description="Disordered" evidence="1">
    <location>
        <begin position="505"/>
        <end position="564"/>
    </location>
</feature>
<dbReference type="InterPro" id="IPR028149">
    <property type="entry name" value="Tantalus-like"/>
</dbReference>
<dbReference type="AGR" id="Xenbase:XB-GENE-6487361"/>
<evidence type="ECO:0000256" key="1">
    <source>
        <dbReference type="SAM" id="MobiDB-lite"/>
    </source>
</evidence>
<dbReference type="PANTHER" id="PTHR14522:SF2">
    <property type="entry name" value="PROLINE-RICH PROTEIN 14"/>
    <property type="match status" value="1"/>
</dbReference>
<feature type="region of interest" description="Disordered" evidence="1">
    <location>
        <begin position="421"/>
        <end position="451"/>
    </location>
</feature>
<accession>A0A1L8EYY5</accession>
<feature type="compositionally biased region" description="Polar residues" evidence="1">
    <location>
        <begin position="533"/>
        <end position="548"/>
    </location>
</feature>
<feature type="compositionally biased region" description="Basic and acidic residues" evidence="1">
    <location>
        <begin position="67"/>
        <end position="77"/>
    </location>
</feature>
<dbReference type="AlphaFoldDB" id="A0A1L8EYY5"/>